<dbReference type="EMBL" id="BSXU01002844">
    <property type="protein sequence ID" value="GMG39338.1"/>
    <property type="molecule type" value="Genomic_DNA"/>
</dbReference>
<name>A0A9W6YZL6_AMBMO</name>
<feature type="compositionally biased region" description="Polar residues" evidence="1">
    <location>
        <begin position="1"/>
        <end position="10"/>
    </location>
</feature>
<protein>
    <submittedName>
        <fullName evidence="2">Unnamed protein product</fullName>
    </submittedName>
</protein>
<feature type="compositionally biased region" description="Basic and acidic residues" evidence="1">
    <location>
        <begin position="43"/>
        <end position="53"/>
    </location>
</feature>
<feature type="compositionally biased region" description="Basic and acidic residues" evidence="1">
    <location>
        <begin position="12"/>
        <end position="22"/>
    </location>
</feature>
<sequence length="72" mass="8131">MTKTHVTSYKLQHREQPSELKLRTRPNLKSNSFQSECSESDESESKAEGKESSEAGDEPSGDELQRVEGFQN</sequence>
<comment type="caution">
    <text evidence="2">The sequence shown here is derived from an EMBL/GenBank/DDBJ whole genome shotgun (WGS) entry which is preliminary data.</text>
</comment>
<evidence type="ECO:0000313" key="2">
    <source>
        <dbReference type="EMBL" id="GMG39338.1"/>
    </source>
</evidence>
<dbReference type="AlphaFoldDB" id="A0A9W6YZL6"/>
<proteinExistence type="predicted"/>
<organism evidence="2 3">
    <name type="scientific">Ambrosiozyma monospora</name>
    <name type="common">Yeast</name>
    <name type="synonym">Endomycopsis monosporus</name>
    <dbReference type="NCBI Taxonomy" id="43982"/>
    <lineage>
        <taxon>Eukaryota</taxon>
        <taxon>Fungi</taxon>
        <taxon>Dikarya</taxon>
        <taxon>Ascomycota</taxon>
        <taxon>Saccharomycotina</taxon>
        <taxon>Pichiomycetes</taxon>
        <taxon>Pichiales</taxon>
        <taxon>Pichiaceae</taxon>
        <taxon>Ambrosiozyma</taxon>
    </lineage>
</organism>
<dbReference type="Proteomes" id="UP001165063">
    <property type="component" value="Unassembled WGS sequence"/>
</dbReference>
<feature type="region of interest" description="Disordered" evidence="1">
    <location>
        <begin position="1"/>
        <end position="72"/>
    </location>
</feature>
<keyword evidence="3" id="KW-1185">Reference proteome</keyword>
<evidence type="ECO:0000313" key="3">
    <source>
        <dbReference type="Proteomes" id="UP001165063"/>
    </source>
</evidence>
<accession>A0A9W6YZL6</accession>
<reference evidence="2" key="1">
    <citation type="submission" date="2023-04" db="EMBL/GenBank/DDBJ databases">
        <title>Ambrosiozyma monospora NBRC 1965.</title>
        <authorList>
            <person name="Ichikawa N."/>
            <person name="Sato H."/>
            <person name="Tonouchi N."/>
        </authorList>
    </citation>
    <scope>NUCLEOTIDE SEQUENCE</scope>
    <source>
        <strain evidence="2">NBRC 1965</strain>
    </source>
</reference>
<gene>
    <name evidence="2" type="ORF">Amon01_000525600</name>
</gene>
<evidence type="ECO:0000256" key="1">
    <source>
        <dbReference type="SAM" id="MobiDB-lite"/>
    </source>
</evidence>